<dbReference type="InterPro" id="IPR001611">
    <property type="entry name" value="Leu-rich_rpt"/>
</dbReference>
<dbReference type="EMBL" id="PZQS01000008">
    <property type="protein sequence ID" value="PVD26660.1"/>
    <property type="molecule type" value="Genomic_DNA"/>
</dbReference>
<dbReference type="Pfam" id="PF25344">
    <property type="entry name" value="PH_LRR1"/>
    <property type="match status" value="1"/>
</dbReference>
<keyword evidence="2" id="KW-0677">Repeat</keyword>
<gene>
    <name evidence="5" type="ORF">C0Q70_14338</name>
</gene>
<evidence type="ECO:0000256" key="1">
    <source>
        <dbReference type="ARBA" id="ARBA00022614"/>
    </source>
</evidence>
<keyword evidence="6" id="KW-1185">Reference proteome</keyword>
<evidence type="ECO:0000313" key="6">
    <source>
        <dbReference type="Proteomes" id="UP000245119"/>
    </source>
</evidence>
<name>A0A2T7NZR4_POMCA</name>
<dbReference type="InterPro" id="IPR050216">
    <property type="entry name" value="LRR_domain-containing"/>
</dbReference>
<dbReference type="GO" id="GO:0005737">
    <property type="term" value="C:cytoplasm"/>
    <property type="evidence" value="ECO:0007669"/>
    <property type="project" value="TreeGrafter"/>
</dbReference>
<dbReference type="OrthoDB" id="17912at2759"/>
<keyword evidence="1" id="KW-0433">Leucine-rich repeat</keyword>
<accession>A0A2T7NZR4</accession>
<sequence length="387" mass="43085">MRLNCEVEIINRLLPALNMKKQSRSSRAQVSIGRGGASTSKDAAIFLLICTAKDKAGSKYVVTGNICQIFNKFVSDGKATIRFKQPEEDICINKADPLQLKGLLSVLKKAAQGEDLGQVTLSTLQPLSATSLGNLKTKMTVLSRKDYPLTTSFPLSLRQLKNPGRWNRLSELRLAQNQLMVLPPVIWQSCLQETLLLLDVSGNTIEELPLQLCHLKNLIQLHVKNNKLRSLPPTVGSMQKLRVLTAANNAISQLPAGIARLRLESLDLFGNPLQLPDKETVTINNLGVPSLVDLSACVIRTQRLPYGADDLPPHLIHYLNNARVCWCGKYCFENAARCLTRCDLRSISETVIMWNTLGSTFIPVEAFLCSIKCLKNFQKNPYAHWRK</sequence>
<evidence type="ECO:0000256" key="3">
    <source>
        <dbReference type="ARBA" id="ARBA00023242"/>
    </source>
</evidence>
<dbReference type="AlphaFoldDB" id="A0A2T7NZR4"/>
<dbReference type="Gene3D" id="3.80.10.10">
    <property type="entry name" value="Ribonuclease Inhibitor"/>
    <property type="match status" value="1"/>
</dbReference>
<organism evidence="5 6">
    <name type="scientific">Pomacea canaliculata</name>
    <name type="common">Golden apple snail</name>
    <dbReference type="NCBI Taxonomy" id="400727"/>
    <lineage>
        <taxon>Eukaryota</taxon>
        <taxon>Metazoa</taxon>
        <taxon>Spiralia</taxon>
        <taxon>Lophotrochozoa</taxon>
        <taxon>Mollusca</taxon>
        <taxon>Gastropoda</taxon>
        <taxon>Caenogastropoda</taxon>
        <taxon>Architaenioglossa</taxon>
        <taxon>Ampullarioidea</taxon>
        <taxon>Ampullariidae</taxon>
        <taxon>Pomacea</taxon>
    </lineage>
</organism>
<comment type="caution">
    <text evidence="5">The sequence shown here is derived from an EMBL/GenBank/DDBJ whole genome shotgun (WGS) entry which is preliminary data.</text>
</comment>
<evidence type="ECO:0000313" key="5">
    <source>
        <dbReference type="EMBL" id="PVD26660.1"/>
    </source>
</evidence>
<dbReference type="InterPro" id="IPR032675">
    <property type="entry name" value="LRR_dom_sf"/>
</dbReference>
<feature type="domain" description="PIF1/LRR1 pleckstrin homology" evidence="4">
    <location>
        <begin position="1"/>
        <end position="121"/>
    </location>
</feature>
<protein>
    <recommendedName>
        <fullName evidence="4">PIF1/LRR1 pleckstrin homology domain-containing protein</fullName>
    </recommendedName>
</protein>
<dbReference type="InterPro" id="IPR003591">
    <property type="entry name" value="Leu-rich_rpt_typical-subtyp"/>
</dbReference>
<evidence type="ECO:0000259" key="4">
    <source>
        <dbReference type="Pfam" id="PF25344"/>
    </source>
</evidence>
<dbReference type="Proteomes" id="UP000245119">
    <property type="component" value="Linkage Group LG8"/>
</dbReference>
<dbReference type="SUPFAM" id="SSF52058">
    <property type="entry name" value="L domain-like"/>
    <property type="match status" value="1"/>
</dbReference>
<dbReference type="InterPro" id="IPR057437">
    <property type="entry name" value="PIF1/LRR1_PH"/>
</dbReference>
<dbReference type="PANTHER" id="PTHR48051">
    <property type="match status" value="1"/>
</dbReference>
<reference evidence="5 6" key="1">
    <citation type="submission" date="2018-04" db="EMBL/GenBank/DDBJ databases">
        <title>The genome of golden apple snail Pomacea canaliculata provides insight into stress tolerance and invasive adaptation.</title>
        <authorList>
            <person name="Liu C."/>
            <person name="Liu B."/>
            <person name="Ren Y."/>
            <person name="Zhang Y."/>
            <person name="Wang H."/>
            <person name="Li S."/>
            <person name="Jiang F."/>
            <person name="Yin L."/>
            <person name="Zhang G."/>
            <person name="Qian W."/>
            <person name="Fan W."/>
        </authorList>
    </citation>
    <scope>NUCLEOTIDE SEQUENCE [LARGE SCALE GENOMIC DNA]</scope>
    <source>
        <strain evidence="5">SZHN2017</strain>
        <tissue evidence="5">Muscle</tissue>
    </source>
</reference>
<proteinExistence type="predicted"/>
<dbReference type="Pfam" id="PF13855">
    <property type="entry name" value="LRR_8"/>
    <property type="match status" value="1"/>
</dbReference>
<dbReference type="PANTHER" id="PTHR48051:SF52">
    <property type="entry name" value="LEUCINE-RICH REPEAT PROTEIN 1"/>
    <property type="match status" value="1"/>
</dbReference>
<dbReference type="SMART" id="SM00369">
    <property type="entry name" value="LRR_TYP"/>
    <property type="match status" value="3"/>
</dbReference>
<evidence type="ECO:0000256" key="2">
    <source>
        <dbReference type="ARBA" id="ARBA00022737"/>
    </source>
</evidence>
<dbReference type="STRING" id="400727.A0A2T7NZR4"/>
<keyword evidence="3" id="KW-0539">Nucleus</keyword>